<feature type="repeat" description="TPR" evidence="3">
    <location>
        <begin position="285"/>
        <end position="318"/>
    </location>
</feature>
<evidence type="ECO:0000313" key="5">
    <source>
        <dbReference type="Proteomes" id="UP000000268"/>
    </source>
</evidence>
<dbReference type="Gene3D" id="2.40.10.10">
    <property type="entry name" value="Trypsin-like serine proteases"/>
    <property type="match status" value="2"/>
</dbReference>
<dbReference type="SMART" id="SM00028">
    <property type="entry name" value="TPR"/>
    <property type="match status" value="4"/>
</dbReference>
<keyword evidence="5" id="KW-1185">Reference proteome</keyword>
<organism evidence="4 5">
    <name type="scientific">Acaryochloris marina (strain MBIC 11017)</name>
    <dbReference type="NCBI Taxonomy" id="329726"/>
    <lineage>
        <taxon>Bacteria</taxon>
        <taxon>Bacillati</taxon>
        <taxon>Cyanobacteriota</taxon>
        <taxon>Cyanophyceae</taxon>
        <taxon>Acaryochloridales</taxon>
        <taxon>Acaryochloridaceae</taxon>
        <taxon>Acaryochloris</taxon>
    </lineage>
</organism>
<dbReference type="EMBL" id="CP000839">
    <property type="protein sequence ID" value="ABW31741.1"/>
    <property type="molecule type" value="Genomic_DNA"/>
</dbReference>
<evidence type="ECO:0000313" key="4">
    <source>
        <dbReference type="EMBL" id="ABW31741.1"/>
    </source>
</evidence>
<dbReference type="InterPro" id="IPR019734">
    <property type="entry name" value="TPR_rpt"/>
</dbReference>
<feature type="repeat" description="TPR" evidence="3">
    <location>
        <begin position="319"/>
        <end position="352"/>
    </location>
</feature>
<dbReference type="InterPro" id="IPR050498">
    <property type="entry name" value="Ycf3"/>
</dbReference>
<keyword evidence="1" id="KW-0677">Repeat</keyword>
<accession>A8ZLX2</accession>
<dbReference type="Pfam" id="PF13181">
    <property type="entry name" value="TPR_8"/>
    <property type="match status" value="2"/>
</dbReference>
<reference evidence="4 5" key="1">
    <citation type="journal article" date="2008" name="Proc. Natl. Acad. Sci. U.S.A.">
        <title>Niche adaptation and genome expansion in the chlorophyll d-producing cyanobacterium Acaryochloris marina.</title>
        <authorList>
            <person name="Swingley W.D."/>
            <person name="Chen M."/>
            <person name="Cheung P.C."/>
            <person name="Conrad A.L."/>
            <person name="Dejesa L.C."/>
            <person name="Hao J."/>
            <person name="Honchak B.M."/>
            <person name="Karbach L.E."/>
            <person name="Kurdoglu A."/>
            <person name="Lahiri S."/>
            <person name="Mastrian S.D."/>
            <person name="Miyashita H."/>
            <person name="Page L."/>
            <person name="Ramakrishna P."/>
            <person name="Satoh S."/>
            <person name="Sattley W.M."/>
            <person name="Shimada Y."/>
            <person name="Taylor H.L."/>
            <person name="Tomo T."/>
            <person name="Tsuchiya T."/>
            <person name="Wang Z.T."/>
            <person name="Raymond J."/>
            <person name="Mimuro M."/>
            <person name="Blankenship R.E."/>
            <person name="Touchman J.W."/>
        </authorList>
    </citation>
    <scope>NUCLEOTIDE SEQUENCE [LARGE SCALE GENOMIC DNA]</scope>
    <source>
        <strain evidence="5">MBIC 11017</strain>
        <plasmid evidence="5">Plasmid pREB2</plasmid>
    </source>
</reference>
<dbReference type="PANTHER" id="PTHR44858">
    <property type="entry name" value="TETRATRICOPEPTIDE REPEAT PROTEIN 6"/>
    <property type="match status" value="1"/>
</dbReference>
<dbReference type="InterPro" id="IPR043504">
    <property type="entry name" value="Peptidase_S1_PA_chymotrypsin"/>
</dbReference>
<dbReference type="InterPro" id="IPR009003">
    <property type="entry name" value="Peptidase_S1_PA"/>
</dbReference>
<dbReference type="SUPFAM" id="SSF50494">
    <property type="entry name" value="Trypsin-like serine proteases"/>
    <property type="match status" value="1"/>
</dbReference>
<dbReference type="HOGENOM" id="CLU_005774_1_0_3"/>
<evidence type="ECO:0000256" key="1">
    <source>
        <dbReference type="ARBA" id="ARBA00022737"/>
    </source>
</evidence>
<dbReference type="AlphaFoldDB" id="A8ZLX2"/>
<dbReference type="Proteomes" id="UP000000268">
    <property type="component" value="Plasmid pREB2"/>
</dbReference>
<dbReference type="Pfam" id="PF13365">
    <property type="entry name" value="Trypsin_2"/>
    <property type="match status" value="1"/>
</dbReference>
<dbReference type="RefSeq" id="WP_012166895.1">
    <property type="nucleotide sequence ID" value="NC_009927.1"/>
</dbReference>
<keyword evidence="4" id="KW-0614">Plasmid</keyword>
<dbReference type="PANTHER" id="PTHR44858:SF1">
    <property type="entry name" value="UDP-N-ACETYLGLUCOSAMINE--PEPTIDE N-ACETYLGLUCOSAMINYLTRANSFERASE SPINDLY-RELATED"/>
    <property type="match status" value="1"/>
</dbReference>
<evidence type="ECO:0000256" key="3">
    <source>
        <dbReference type="PROSITE-ProRule" id="PRU00339"/>
    </source>
</evidence>
<dbReference type="KEGG" id="amr:AM1_B0015"/>
<dbReference type="GO" id="GO:0046813">
    <property type="term" value="P:receptor-mediated virion attachment to host cell"/>
    <property type="evidence" value="ECO:0007669"/>
    <property type="project" value="TreeGrafter"/>
</dbReference>
<dbReference type="SUPFAM" id="SSF48452">
    <property type="entry name" value="TPR-like"/>
    <property type="match status" value="1"/>
</dbReference>
<geneLocation type="plasmid" evidence="4 5">
    <name>pREB2</name>
</geneLocation>
<feature type="repeat" description="TPR" evidence="3">
    <location>
        <begin position="251"/>
        <end position="284"/>
    </location>
</feature>
<dbReference type="PROSITE" id="PS50005">
    <property type="entry name" value="TPR"/>
    <property type="match status" value="3"/>
</dbReference>
<dbReference type="OrthoDB" id="568768at2"/>
<dbReference type="InterPro" id="IPR011990">
    <property type="entry name" value="TPR-like_helical_dom_sf"/>
</dbReference>
<name>A8ZLX2_ACAM1</name>
<sequence length="406" mass="44519">MRSLNSPAPLALGVIAFVFIPLPTAIALTATDVSAIAEAITVRIDGQNPGSGVLIKHQGNTYTVLTASHVVATEDTYELVTFDDQRYPLNYNRIQKFPGIDLAVVKFTSTISYRVAKLGDSSEVKAGESIYVSGFSTPTKAITEAIWNFSKGEVTSNTKRPLADGYGLVYSNNTLPGMSGGAILNRQGRLIGIHGRADAEQQVQQSATVHIKSGFNLGIPINTFLNLTNNTSQKLSDVDPPIAAKGSELKADDWYLQATHRSKKGDFLGAISDLDKAIELDPDYVIAYFRRGTARLNLKEYPKTIADLNKVIELDPEFAAAYVSRGISYTYLMKYSRAFSDYNKAIELNREFAAAYAIRGATYVLIGNLTQGKQDIQTAAQLFKQQNIPEGYEMTINFLKQPEFSR</sequence>
<protein>
    <submittedName>
        <fullName evidence="4">TPR domain protein</fullName>
    </submittedName>
</protein>
<keyword evidence="2 3" id="KW-0802">TPR repeat</keyword>
<gene>
    <name evidence="4" type="ordered locus">AM1_B0015</name>
</gene>
<dbReference type="GO" id="GO:0009279">
    <property type="term" value="C:cell outer membrane"/>
    <property type="evidence" value="ECO:0007669"/>
    <property type="project" value="TreeGrafter"/>
</dbReference>
<proteinExistence type="predicted"/>
<dbReference type="Gene3D" id="1.25.40.10">
    <property type="entry name" value="Tetratricopeptide repeat domain"/>
    <property type="match status" value="2"/>
</dbReference>
<evidence type="ECO:0000256" key="2">
    <source>
        <dbReference type="ARBA" id="ARBA00022803"/>
    </source>
</evidence>